<dbReference type="AlphaFoldDB" id="A0A845GIW7"/>
<name>A0A845GIW7_9BURK</name>
<dbReference type="RefSeq" id="WP_161081955.1">
    <property type="nucleotide sequence ID" value="NZ_WWCX01000001.1"/>
</dbReference>
<evidence type="ECO:0000313" key="2">
    <source>
        <dbReference type="Proteomes" id="UP000447355"/>
    </source>
</evidence>
<reference evidence="1" key="1">
    <citation type="submission" date="2019-12" db="EMBL/GenBank/DDBJ databases">
        <title>Novel species isolated from a subtropical stream in China.</title>
        <authorList>
            <person name="Lu H."/>
        </authorList>
    </citation>
    <scope>NUCLEOTIDE SEQUENCE [LARGE SCALE GENOMIC DNA]</scope>
    <source>
        <strain evidence="1">FT81W</strain>
    </source>
</reference>
<dbReference type="Proteomes" id="UP000447355">
    <property type="component" value="Unassembled WGS sequence"/>
</dbReference>
<comment type="caution">
    <text evidence="1">The sequence shown here is derived from an EMBL/GenBank/DDBJ whole genome shotgun (WGS) entry which is preliminary data.</text>
</comment>
<organism evidence="1 2">
    <name type="scientific">Duganella vulcania</name>
    <dbReference type="NCBI Taxonomy" id="2692166"/>
    <lineage>
        <taxon>Bacteria</taxon>
        <taxon>Pseudomonadati</taxon>
        <taxon>Pseudomonadota</taxon>
        <taxon>Betaproteobacteria</taxon>
        <taxon>Burkholderiales</taxon>
        <taxon>Oxalobacteraceae</taxon>
        <taxon>Telluria group</taxon>
        <taxon>Duganella</taxon>
    </lineage>
</organism>
<gene>
    <name evidence="1" type="ORF">GTP90_02345</name>
</gene>
<dbReference type="EMBL" id="WWCX01000001">
    <property type="protein sequence ID" value="MYM92697.1"/>
    <property type="molecule type" value="Genomic_DNA"/>
</dbReference>
<evidence type="ECO:0000313" key="1">
    <source>
        <dbReference type="EMBL" id="MYM92697.1"/>
    </source>
</evidence>
<protein>
    <recommendedName>
        <fullName evidence="3">Transposase</fullName>
    </recommendedName>
</protein>
<sequence length="66" mass="7355">MFIDYAGQTIGVIEDGSGEVRQAQVFVVVLRASNYTYLEATWSQQLPDWIGGHLRALEFFGGCTEL</sequence>
<proteinExistence type="predicted"/>
<evidence type="ECO:0008006" key="3">
    <source>
        <dbReference type="Google" id="ProtNLM"/>
    </source>
</evidence>
<accession>A0A845GIW7</accession>